<gene>
    <name evidence="3" type="ORF">PVAND_014173</name>
</gene>
<feature type="signal peptide" evidence="1">
    <location>
        <begin position="1"/>
        <end position="17"/>
    </location>
</feature>
<dbReference type="EMBL" id="JADBJN010000001">
    <property type="protein sequence ID" value="KAG5684968.1"/>
    <property type="molecule type" value="Genomic_DNA"/>
</dbReference>
<name>A0A9J6CSN1_POLVA</name>
<dbReference type="Proteomes" id="UP001107558">
    <property type="component" value="Chromosome 1"/>
</dbReference>
<comment type="caution">
    <text evidence="3">The sequence shown here is derived from an EMBL/GenBank/DDBJ whole genome shotgun (WGS) entry which is preliminary data.</text>
</comment>
<protein>
    <recommendedName>
        <fullName evidence="2">Chitin-binding type-4 domain-containing protein</fullName>
    </recommendedName>
</protein>
<evidence type="ECO:0000256" key="1">
    <source>
        <dbReference type="SAM" id="SignalP"/>
    </source>
</evidence>
<dbReference type="PANTHER" id="PTHR21113">
    <property type="entry name" value="AGAP001705-PA"/>
    <property type="match status" value="1"/>
</dbReference>
<keyword evidence="4" id="KW-1185">Reference proteome</keyword>
<dbReference type="AlphaFoldDB" id="A0A9J6CSN1"/>
<sequence>MILLFALFVMLIQHARGHGRLMEPPARNAMWRFGFPNPVNYNDNELFCGGWAVQWEQNSGKCGVCGDAYHLDSPRPHEAGGDYGKGIISRRYAAGQEIDVEIELTANHLGRFEMYLCPNNNRFQEATQECFDRYPLLVTKTGRVDFSIPLESKKQEMFSYKVRLPPGVTCTQCVIQWTYYTGNMWGKCANGTEAVGCGPAETFRNCADVGIYTATGSGRPPLFITEKKNPFLLYYRDYRADPEHNIFPLIVRDQVCVPSKLYRSLPGMREWCTVNCLRYPPNCPSSVCHCPRTCEAIGEIAGKAGADVYCLYHCLSNSGDCPANRCRCY</sequence>
<dbReference type="InterPro" id="IPR004302">
    <property type="entry name" value="Cellulose/chitin-bd_N"/>
</dbReference>
<evidence type="ECO:0000313" key="3">
    <source>
        <dbReference type="EMBL" id="KAG5684968.1"/>
    </source>
</evidence>
<organism evidence="3 4">
    <name type="scientific">Polypedilum vanderplanki</name>
    <name type="common">Sleeping chironomid midge</name>
    <dbReference type="NCBI Taxonomy" id="319348"/>
    <lineage>
        <taxon>Eukaryota</taxon>
        <taxon>Metazoa</taxon>
        <taxon>Ecdysozoa</taxon>
        <taxon>Arthropoda</taxon>
        <taxon>Hexapoda</taxon>
        <taxon>Insecta</taxon>
        <taxon>Pterygota</taxon>
        <taxon>Neoptera</taxon>
        <taxon>Endopterygota</taxon>
        <taxon>Diptera</taxon>
        <taxon>Nematocera</taxon>
        <taxon>Chironomoidea</taxon>
        <taxon>Chironomidae</taxon>
        <taxon>Chironominae</taxon>
        <taxon>Polypedilum</taxon>
        <taxon>Polypedilum</taxon>
    </lineage>
</organism>
<evidence type="ECO:0000259" key="2">
    <source>
        <dbReference type="Pfam" id="PF03067"/>
    </source>
</evidence>
<evidence type="ECO:0000313" key="4">
    <source>
        <dbReference type="Proteomes" id="UP001107558"/>
    </source>
</evidence>
<keyword evidence="1" id="KW-0732">Signal</keyword>
<accession>A0A9J6CSN1</accession>
<reference evidence="3" key="1">
    <citation type="submission" date="2021-03" db="EMBL/GenBank/DDBJ databases">
        <title>Chromosome level genome of the anhydrobiotic midge Polypedilum vanderplanki.</title>
        <authorList>
            <person name="Yoshida Y."/>
            <person name="Kikawada T."/>
            <person name="Gusev O."/>
        </authorList>
    </citation>
    <scope>NUCLEOTIDE SEQUENCE</scope>
    <source>
        <strain evidence="3">NIAS01</strain>
        <tissue evidence="3">Whole body or cell culture</tissue>
    </source>
</reference>
<proteinExistence type="predicted"/>
<dbReference type="Pfam" id="PF03067">
    <property type="entry name" value="LPMO_10"/>
    <property type="match status" value="1"/>
</dbReference>
<dbReference type="OrthoDB" id="64893at2759"/>
<dbReference type="PANTHER" id="PTHR21113:SF6">
    <property type="entry name" value="CHITIN-BINDING TYPE-4 DOMAIN-CONTAINING PROTEIN"/>
    <property type="match status" value="1"/>
</dbReference>
<feature type="domain" description="Chitin-binding type-4" evidence="2">
    <location>
        <begin position="18"/>
        <end position="209"/>
    </location>
</feature>
<feature type="chain" id="PRO_5039932168" description="Chitin-binding type-4 domain-containing protein" evidence="1">
    <location>
        <begin position="18"/>
        <end position="329"/>
    </location>
</feature>